<dbReference type="PANTHER" id="PTHR12203">
    <property type="entry name" value="KDEL LYS-ASP-GLU-LEU CONTAINING - RELATED"/>
    <property type="match status" value="1"/>
</dbReference>
<evidence type="ECO:0000259" key="2">
    <source>
        <dbReference type="SMART" id="SM00672"/>
    </source>
</evidence>
<dbReference type="SMART" id="SM00672">
    <property type="entry name" value="CAP10"/>
    <property type="match status" value="1"/>
</dbReference>
<dbReference type="EMBL" id="KZ819642">
    <property type="protein sequence ID" value="PWN86882.1"/>
    <property type="molecule type" value="Genomic_DNA"/>
</dbReference>
<protein>
    <recommendedName>
        <fullName evidence="2">Glycosyl transferase CAP10 domain-containing protein</fullName>
    </recommendedName>
</protein>
<dbReference type="AlphaFoldDB" id="A0A316YC84"/>
<proteinExistence type="predicted"/>
<dbReference type="Proteomes" id="UP000245768">
    <property type="component" value="Unassembled WGS sequence"/>
</dbReference>
<dbReference type="PANTHER" id="PTHR12203:SF107">
    <property type="entry name" value="GLYCOSYL TRANSFERASE CAP10 DOMAIN-CONTAINING PROTEIN"/>
    <property type="match status" value="1"/>
</dbReference>
<dbReference type="InterPro" id="IPR051091">
    <property type="entry name" value="O-Glucosyltr/Glycosyltrsf_90"/>
</dbReference>
<evidence type="ECO:0000313" key="3">
    <source>
        <dbReference type="EMBL" id="PWN86882.1"/>
    </source>
</evidence>
<dbReference type="InterPro" id="IPR006598">
    <property type="entry name" value="CAP10"/>
</dbReference>
<gene>
    <name evidence="3" type="ORF">FA10DRAFT_246084</name>
</gene>
<reference evidence="3 4" key="1">
    <citation type="journal article" date="2018" name="Mol. Biol. Evol.">
        <title>Broad Genomic Sampling Reveals a Smut Pathogenic Ancestry of the Fungal Clade Ustilaginomycotina.</title>
        <authorList>
            <person name="Kijpornyongpan T."/>
            <person name="Mondo S.J."/>
            <person name="Barry K."/>
            <person name="Sandor L."/>
            <person name="Lee J."/>
            <person name="Lipzen A."/>
            <person name="Pangilinan J."/>
            <person name="LaButti K."/>
            <person name="Hainaut M."/>
            <person name="Henrissat B."/>
            <person name="Grigoriev I.V."/>
            <person name="Spatafora J.W."/>
            <person name="Aime M.C."/>
        </authorList>
    </citation>
    <scope>NUCLEOTIDE SEQUENCE [LARGE SCALE GENOMIC DNA]</scope>
    <source>
        <strain evidence="3 4">MCA 4198</strain>
    </source>
</reference>
<feature type="repeat" description="ARM" evidence="1">
    <location>
        <begin position="356"/>
        <end position="384"/>
    </location>
</feature>
<evidence type="ECO:0000256" key="1">
    <source>
        <dbReference type="PROSITE-ProRule" id="PRU00259"/>
    </source>
</evidence>
<dbReference type="OrthoDB" id="202415at2759"/>
<dbReference type="RefSeq" id="XP_025374080.1">
    <property type="nucleotide sequence ID" value="XM_025519392.1"/>
</dbReference>
<feature type="domain" description="Glycosyl transferase CAP10" evidence="2">
    <location>
        <begin position="159"/>
        <end position="404"/>
    </location>
</feature>
<dbReference type="Pfam" id="PF05686">
    <property type="entry name" value="Glyco_transf_90"/>
    <property type="match status" value="1"/>
</dbReference>
<name>A0A316YC84_9BASI</name>
<evidence type="ECO:0000313" key="4">
    <source>
        <dbReference type="Proteomes" id="UP000245768"/>
    </source>
</evidence>
<keyword evidence="4" id="KW-1185">Reference proteome</keyword>
<dbReference type="GeneID" id="37041308"/>
<sequence length="463" mass="51849">MSRRFAFDSPDLVRPTSFGFQAAFVCFLLTALFCTLVDLESIRPSWKEEPDWTNGYTPPLPPSMQDDVTLHSSTCRREFPLLYAQLEENEVSWRAKGGLTLHHVDEAWERCANGCARVIIQDGQVFLRGYAKDWQSRLASMLGLLQTAIESASWEEKQQLNNVDFVLNGADKPEHGGEGGDGAAWVLCKKVKAPPGQYLAPDFSFGAWPEAGIASYREFRRDARKVNKQLPWDRKEDKAIWRGAMLKHIGVPIRDNLWEVTHQPGFMDLFDVKETNFWDQGPQFAPIEPPVYFCKNKYLLHTEGNAYSGRSKFLLGCGSAVIIHRLEWSQHFHPALVTASAHADHNVIQSPGEMWHGLPTLMEQLRTSDEGERVAEAANRTLTNRYLTPASISCYLRAALMSYGSIMARSTWPNGEGAQVIEGGGVKPGAGARATVTLKDLGVQGDIEYNVWLNLGQPQWPPT</sequence>
<dbReference type="PROSITE" id="PS50176">
    <property type="entry name" value="ARM_REPEAT"/>
    <property type="match status" value="1"/>
</dbReference>
<accession>A0A316YC84</accession>
<dbReference type="InParanoid" id="A0A316YC84"/>
<organism evidence="3 4">
    <name type="scientific">Acaromyces ingoldii</name>
    <dbReference type="NCBI Taxonomy" id="215250"/>
    <lineage>
        <taxon>Eukaryota</taxon>
        <taxon>Fungi</taxon>
        <taxon>Dikarya</taxon>
        <taxon>Basidiomycota</taxon>
        <taxon>Ustilaginomycotina</taxon>
        <taxon>Exobasidiomycetes</taxon>
        <taxon>Exobasidiales</taxon>
        <taxon>Cryptobasidiaceae</taxon>
        <taxon>Acaromyces</taxon>
    </lineage>
</organism>
<dbReference type="InterPro" id="IPR000225">
    <property type="entry name" value="Armadillo"/>
</dbReference>